<feature type="compositionally biased region" description="Basic and acidic residues" evidence="1">
    <location>
        <begin position="405"/>
        <end position="428"/>
    </location>
</feature>
<feature type="compositionally biased region" description="Basic and acidic residues" evidence="1">
    <location>
        <begin position="306"/>
        <end position="328"/>
    </location>
</feature>
<dbReference type="OrthoDB" id="5410752at2759"/>
<feature type="compositionally biased region" description="Basic and acidic residues" evidence="1">
    <location>
        <begin position="335"/>
        <end position="344"/>
    </location>
</feature>
<gene>
    <name evidence="3" type="ORF">PV09_04323</name>
</gene>
<accession>A0A0D2ACH2</accession>
<evidence type="ECO:0000313" key="3">
    <source>
        <dbReference type="EMBL" id="KIW04573.1"/>
    </source>
</evidence>
<dbReference type="AlphaFoldDB" id="A0A0D2ACH2"/>
<name>A0A0D2ACH2_9PEZI</name>
<dbReference type="RefSeq" id="XP_016214442.1">
    <property type="nucleotide sequence ID" value="XM_016357650.1"/>
</dbReference>
<feature type="domain" description="DUF8035" evidence="2">
    <location>
        <begin position="597"/>
        <end position="650"/>
    </location>
</feature>
<sequence>MSRREYPVADYYEEREREFYRNGRRGTRDYVEFDEEIRTSRTPDFLREGYGRSSAGPLVVRGHKEDDRTEVDVETRSYSKSVRGSPPRRREIEKEEIIIRDDRERLPPARRRARSVTREEFSIRRSEPDLQSRGSRKPEKEDIDIDIKHTDTRSTRSGRQREVERDDIDIDIRRRDDDARSMRSSRRPREVEETDIDVDIRRNNDARSVRSSRPREFERDEVTIRRSETERLPPRSRKDEEEIVIRRGEGPRPPPPRPAPYPTETTDIDVGIRETERRGPRGRVVESDDIDIDIKRQQSRGRGRSPSRERERIVIREQSRGPPPRERSMPPPNLLRRETEEFVIRRRRPPSPSPSPSPPPPPVREEQIIIRRTERSPSPPPPPPPPPEPEAPPPPVLTPIIRPPIHQEIHQEIITHHRHIDHGVERARSPSPLPPPPAPPPPVEEKNETLEIDIRRERGGRSSEEEIDIRQSRTRDRSPSVLTRARSVDASLTRRHYDDIAAEAEFYNRKALERSYPGEAYNGATRDWELVDVPPGTERVRMEGAGGGSQEITWQRYNGARRSKFISGGREYETAYGEPFPAEDRRLGPARPSRSTDMWTEITKDLVIREAIEQMGYDYEETESYFYVMEYLRYEDVLQLVEISDEIRRQRRRRIRELEWERAALDHRLPRDDDRYYEREVIIDKRERRY</sequence>
<dbReference type="GeneID" id="27312296"/>
<dbReference type="InParanoid" id="A0A0D2ACH2"/>
<evidence type="ECO:0000313" key="4">
    <source>
        <dbReference type="Proteomes" id="UP000053259"/>
    </source>
</evidence>
<keyword evidence="4" id="KW-1185">Reference proteome</keyword>
<dbReference type="VEuPathDB" id="FungiDB:PV09_04323"/>
<dbReference type="EMBL" id="KN847540">
    <property type="protein sequence ID" value="KIW04573.1"/>
    <property type="molecule type" value="Genomic_DNA"/>
</dbReference>
<feature type="compositionally biased region" description="Pro residues" evidence="1">
    <location>
        <begin position="431"/>
        <end position="442"/>
    </location>
</feature>
<feature type="compositionally biased region" description="Basic and acidic residues" evidence="1">
    <location>
        <begin position="270"/>
        <end position="296"/>
    </location>
</feature>
<feature type="region of interest" description="Disordered" evidence="1">
    <location>
        <begin position="44"/>
        <end position="482"/>
    </location>
</feature>
<feature type="compositionally biased region" description="Basic and acidic residues" evidence="1">
    <location>
        <begin position="198"/>
        <end position="250"/>
    </location>
</feature>
<feature type="compositionally biased region" description="Pro residues" evidence="1">
    <location>
        <begin position="377"/>
        <end position="397"/>
    </location>
</feature>
<dbReference type="HOGENOM" id="CLU_021705_1_0_1"/>
<feature type="compositionally biased region" description="Basic and acidic residues" evidence="1">
    <location>
        <begin position="116"/>
        <end position="191"/>
    </location>
</feature>
<feature type="compositionally biased region" description="Basic and acidic residues" evidence="1">
    <location>
        <begin position="88"/>
        <end position="107"/>
    </location>
</feature>
<feature type="compositionally biased region" description="Basic and acidic residues" evidence="1">
    <location>
        <begin position="443"/>
        <end position="478"/>
    </location>
</feature>
<feature type="compositionally biased region" description="Basic and acidic residues" evidence="1">
    <location>
        <begin position="62"/>
        <end position="77"/>
    </location>
</feature>
<dbReference type="Proteomes" id="UP000053259">
    <property type="component" value="Unassembled WGS sequence"/>
</dbReference>
<evidence type="ECO:0000259" key="2">
    <source>
        <dbReference type="Pfam" id="PF26118"/>
    </source>
</evidence>
<evidence type="ECO:0000256" key="1">
    <source>
        <dbReference type="SAM" id="MobiDB-lite"/>
    </source>
</evidence>
<proteinExistence type="predicted"/>
<feature type="compositionally biased region" description="Basic and acidic residues" evidence="1">
    <location>
        <begin position="363"/>
        <end position="375"/>
    </location>
</feature>
<dbReference type="Pfam" id="PF26118">
    <property type="entry name" value="DUF8035"/>
    <property type="match status" value="1"/>
</dbReference>
<protein>
    <recommendedName>
        <fullName evidence="2">DUF8035 domain-containing protein</fullName>
    </recommendedName>
</protein>
<organism evidence="3 4">
    <name type="scientific">Verruconis gallopava</name>
    <dbReference type="NCBI Taxonomy" id="253628"/>
    <lineage>
        <taxon>Eukaryota</taxon>
        <taxon>Fungi</taxon>
        <taxon>Dikarya</taxon>
        <taxon>Ascomycota</taxon>
        <taxon>Pezizomycotina</taxon>
        <taxon>Dothideomycetes</taxon>
        <taxon>Pleosporomycetidae</taxon>
        <taxon>Venturiales</taxon>
        <taxon>Sympoventuriaceae</taxon>
        <taxon>Verruconis</taxon>
    </lineage>
</organism>
<reference evidence="3 4" key="1">
    <citation type="submission" date="2015-01" db="EMBL/GenBank/DDBJ databases">
        <title>The Genome Sequence of Ochroconis gallopava CBS43764.</title>
        <authorList>
            <consortium name="The Broad Institute Genomics Platform"/>
            <person name="Cuomo C."/>
            <person name="de Hoog S."/>
            <person name="Gorbushina A."/>
            <person name="Stielow B."/>
            <person name="Teixiera M."/>
            <person name="Abouelleil A."/>
            <person name="Chapman S.B."/>
            <person name="Priest M."/>
            <person name="Young S.K."/>
            <person name="Wortman J."/>
            <person name="Nusbaum C."/>
            <person name="Birren B."/>
        </authorList>
    </citation>
    <scope>NUCLEOTIDE SEQUENCE [LARGE SCALE GENOMIC DNA]</scope>
    <source>
        <strain evidence="3 4">CBS 43764</strain>
    </source>
</reference>
<dbReference type="STRING" id="253628.A0A0D2ACH2"/>
<feature type="compositionally biased region" description="Pro residues" evidence="1">
    <location>
        <begin position="251"/>
        <end position="261"/>
    </location>
</feature>
<dbReference type="InterPro" id="IPR058348">
    <property type="entry name" value="DUF8035"/>
</dbReference>
<feature type="compositionally biased region" description="Pro residues" evidence="1">
    <location>
        <begin position="350"/>
        <end position="362"/>
    </location>
</feature>